<dbReference type="Proteomes" id="UP000617628">
    <property type="component" value="Unassembled WGS sequence"/>
</dbReference>
<dbReference type="InterPro" id="IPR025840">
    <property type="entry name" value="7TM_transglut"/>
</dbReference>
<keyword evidence="5" id="KW-1185">Reference proteome</keyword>
<keyword evidence="1" id="KW-0472">Membrane</keyword>
<evidence type="ECO:0000313" key="5">
    <source>
        <dbReference type="Proteomes" id="UP000617628"/>
    </source>
</evidence>
<proteinExistence type="predicted"/>
<dbReference type="InterPro" id="IPR025838">
    <property type="entry name" value="Transglut_i_TM"/>
</dbReference>
<gene>
    <name evidence="4" type="ORF">JIN87_18955</name>
</gene>
<dbReference type="RefSeq" id="WP_200357185.1">
    <property type="nucleotide sequence ID" value="NZ_JAENIL010000038.1"/>
</dbReference>
<feature type="transmembrane region" description="Helical" evidence="1">
    <location>
        <begin position="387"/>
        <end position="410"/>
    </location>
</feature>
<evidence type="ECO:0000313" key="4">
    <source>
        <dbReference type="EMBL" id="MBK1878971.1"/>
    </source>
</evidence>
<keyword evidence="1" id="KW-0812">Transmembrane</keyword>
<evidence type="ECO:0000256" key="1">
    <source>
        <dbReference type="SAM" id="Phobius"/>
    </source>
</evidence>
<feature type="transmembrane region" description="Helical" evidence="1">
    <location>
        <begin position="475"/>
        <end position="497"/>
    </location>
</feature>
<dbReference type="EMBL" id="JAENIL010000038">
    <property type="protein sequence ID" value="MBK1878971.1"/>
    <property type="molecule type" value="Genomic_DNA"/>
</dbReference>
<dbReference type="AlphaFoldDB" id="A0A934S1N5"/>
<comment type="caution">
    <text evidence="4">The sequence shown here is derived from an EMBL/GenBank/DDBJ whole genome shotgun (WGS) entry which is preliminary data.</text>
</comment>
<feature type="domain" description="Inactive transglutaminase fused to 7 transmembrane helices" evidence="2">
    <location>
        <begin position="30"/>
        <end position="189"/>
    </location>
</feature>
<evidence type="ECO:0000259" key="2">
    <source>
        <dbReference type="Pfam" id="PF14400"/>
    </source>
</evidence>
<name>A0A934S1N5_9BACT</name>
<organism evidence="4 5">
    <name type="scientific">Pelagicoccus mobilis</name>
    <dbReference type="NCBI Taxonomy" id="415221"/>
    <lineage>
        <taxon>Bacteria</taxon>
        <taxon>Pseudomonadati</taxon>
        <taxon>Verrucomicrobiota</taxon>
        <taxon>Opitutia</taxon>
        <taxon>Puniceicoccales</taxon>
        <taxon>Pelagicoccaceae</taxon>
        <taxon>Pelagicoccus</taxon>
    </lineage>
</organism>
<accession>A0A934S1N5</accession>
<feature type="transmembrane region" description="Helical" evidence="1">
    <location>
        <begin position="359"/>
        <end position="380"/>
    </location>
</feature>
<feature type="transmembrane region" description="Helical" evidence="1">
    <location>
        <begin position="416"/>
        <end position="432"/>
    </location>
</feature>
<reference evidence="4" key="1">
    <citation type="submission" date="2021-01" db="EMBL/GenBank/DDBJ databases">
        <title>Modified the classification status of verrucomicrobia.</title>
        <authorList>
            <person name="Feng X."/>
        </authorList>
    </citation>
    <scope>NUCLEOTIDE SEQUENCE</scope>
    <source>
        <strain evidence="4">KCTC 13126</strain>
    </source>
</reference>
<protein>
    <submittedName>
        <fullName evidence="4">Inactive transglutaminase family protein</fullName>
    </submittedName>
</protein>
<keyword evidence="1" id="KW-1133">Transmembrane helix</keyword>
<dbReference type="Pfam" id="PF14402">
    <property type="entry name" value="7TM_transglut"/>
    <property type="match status" value="1"/>
</dbReference>
<feature type="transmembrane region" description="Helical" evidence="1">
    <location>
        <begin position="320"/>
        <end position="339"/>
    </location>
</feature>
<sequence>MSSSSSGKKWPLYLGVAFLVLLGSWSIYKKATVYGYSLTQRAQEPVWLVEAAISFRADGEPVKVSLAVPKDSSAFHILDEKSIAPGYSVSLQEQDSGRRAIWSKRSAEGPQKIFYRLDVFDAVGGQVLLQQDPPPTPNKPRFEEPYNTTALDLVASIHERSADDDSFASELIRQISQYKRNEALQTLLELDPDLVSLTRKLLALEGIPSRLTRGVSLEKDSRLEPMRQLIDIYTGDAWELFDPTTGKKGIPSRFLLWQRGESSLLDVEGGRGSKVSVSVIQKARPTNELILKRKDLTESALWDLSVYTLPIKEQNVFKKLFVIPLGALIVVIVRNLIGFKTSGTFMPILLALAFLETKLLPGLIILFVMIAAGLGIRSYLSKLNLLLVPRISVGIIVVIFIMAAMSIISFKMGLETGMRVTFFPMIIIAWTIERMSIAAEEQGIREVLIQLGGSLFVAVIVYLTMSNKHITHFMYAFPEANLIILGIILLLGVYTGYRLTELHRFQPLVENTKKGE</sequence>
<feature type="domain" description="7 transmembrane helices usually fused to an inactive transglutaminase" evidence="3">
    <location>
        <begin position="263"/>
        <end position="508"/>
    </location>
</feature>
<feature type="transmembrane region" description="Helical" evidence="1">
    <location>
        <begin position="444"/>
        <end position="463"/>
    </location>
</feature>
<evidence type="ECO:0000259" key="3">
    <source>
        <dbReference type="Pfam" id="PF14402"/>
    </source>
</evidence>
<feature type="transmembrane region" description="Helical" evidence="1">
    <location>
        <begin position="12"/>
        <end position="28"/>
    </location>
</feature>
<dbReference type="Pfam" id="PF14400">
    <property type="entry name" value="Transglut_i_TM"/>
    <property type="match status" value="1"/>
</dbReference>